<evidence type="ECO:0000256" key="2">
    <source>
        <dbReference type="ARBA" id="ARBA00022692"/>
    </source>
</evidence>
<evidence type="ECO:0000256" key="4">
    <source>
        <dbReference type="ARBA" id="ARBA00023136"/>
    </source>
</evidence>
<feature type="domain" description="Translocation and assembly module TamB C-terminal" evidence="6">
    <location>
        <begin position="977"/>
        <end position="1314"/>
    </location>
</feature>
<accession>A0ABP9DQD9</accession>
<evidence type="ECO:0000313" key="7">
    <source>
        <dbReference type="EMBL" id="GAA4856415.1"/>
    </source>
</evidence>
<keyword evidence="8" id="KW-1185">Reference proteome</keyword>
<reference evidence="8" key="1">
    <citation type="journal article" date="2019" name="Int. J. Syst. Evol. Microbiol.">
        <title>The Global Catalogue of Microorganisms (GCM) 10K type strain sequencing project: providing services to taxonomists for standard genome sequencing and annotation.</title>
        <authorList>
            <consortium name="The Broad Institute Genomics Platform"/>
            <consortium name="The Broad Institute Genome Sequencing Center for Infectious Disease"/>
            <person name="Wu L."/>
            <person name="Ma J."/>
        </authorList>
    </citation>
    <scope>NUCLEOTIDE SEQUENCE [LARGE SCALE GENOMIC DNA]</scope>
    <source>
        <strain evidence="8">JCM 18392</strain>
    </source>
</reference>
<dbReference type="InterPro" id="IPR007452">
    <property type="entry name" value="TamB_C"/>
</dbReference>
<evidence type="ECO:0000256" key="1">
    <source>
        <dbReference type="ARBA" id="ARBA00004167"/>
    </source>
</evidence>
<feature type="transmembrane region" description="Helical" evidence="5">
    <location>
        <begin position="35"/>
        <end position="58"/>
    </location>
</feature>
<proteinExistence type="predicted"/>
<dbReference type="PANTHER" id="PTHR36985">
    <property type="entry name" value="TRANSLOCATION AND ASSEMBLY MODULE SUBUNIT TAMB"/>
    <property type="match status" value="1"/>
</dbReference>
<gene>
    <name evidence="7" type="ORF">GCM10023332_05100</name>
</gene>
<protein>
    <submittedName>
        <fullName evidence="7">Translocation/assembly module TamB domain-containing protein</fullName>
    </submittedName>
</protein>
<organism evidence="7 8">
    <name type="scientific">Luteimonas vadosa</name>
    <dbReference type="NCBI Taxonomy" id="1165507"/>
    <lineage>
        <taxon>Bacteria</taxon>
        <taxon>Pseudomonadati</taxon>
        <taxon>Pseudomonadota</taxon>
        <taxon>Gammaproteobacteria</taxon>
        <taxon>Lysobacterales</taxon>
        <taxon>Lysobacteraceae</taxon>
        <taxon>Luteimonas</taxon>
    </lineage>
</organism>
<name>A0ABP9DQD9_9GAMM</name>
<evidence type="ECO:0000313" key="8">
    <source>
        <dbReference type="Proteomes" id="UP001501323"/>
    </source>
</evidence>
<dbReference type="PANTHER" id="PTHR36985:SF1">
    <property type="entry name" value="TRANSLOCATION AND ASSEMBLY MODULE SUBUNIT TAMB"/>
    <property type="match status" value="1"/>
</dbReference>
<dbReference type="RefSeq" id="WP_345293922.1">
    <property type="nucleotide sequence ID" value="NZ_BAABJY010000001.1"/>
</dbReference>
<comment type="subcellular location">
    <subcellularLocation>
        <location evidence="1">Membrane</location>
        <topology evidence="1">Single-pass membrane protein</topology>
    </subcellularLocation>
</comment>
<comment type="caution">
    <text evidence="7">The sequence shown here is derived from an EMBL/GenBank/DDBJ whole genome shotgun (WGS) entry which is preliminary data.</text>
</comment>
<evidence type="ECO:0000259" key="6">
    <source>
        <dbReference type="Pfam" id="PF04357"/>
    </source>
</evidence>
<dbReference type="Pfam" id="PF04357">
    <property type="entry name" value="TamB"/>
    <property type="match status" value="1"/>
</dbReference>
<dbReference type="Proteomes" id="UP001501323">
    <property type="component" value="Unassembled WGS sequence"/>
</dbReference>
<evidence type="ECO:0000256" key="5">
    <source>
        <dbReference type="SAM" id="Phobius"/>
    </source>
</evidence>
<keyword evidence="4 5" id="KW-0472">Membrane</keyword>
<sequence>MAGPANTRRDDLSPEEREARIAELRTRRRARMRKLAIRSALGTGVLVALLAVFAYWALTTVGGRGFLLSQIVQRLPAGTELTWREAEGPAAGPLVLRGVRFVMRSCPDAGGEPVPFGQCAEPGVLTFTARRVMLDPDIRPLFGMLLRLDALEIEGAVLDLPRTDEPFELPRWPDVLPRIEPPLGLQADSIRIDGFRVARGGEAVVDIRSARGGIDARSGKLHVERLVVDSDRGLFRVHGDYAPRDDYATELSASALLPAPPGRTRPRIGLAAIGNLDAMDVALDGHAPAPLRARLTLRGRDRPRWTLRADSTALDPALLAGTGEPGTPLAVNLRATGVGGDARLRGRLARGDLVAVLQPSRLRIEEQVLELRPLVVDAFGGRIEARGRGNFAEPDNADFRFAVRARDLVFGGAPGTDGGAEPAPAIGADARFGIAGTTRAWAAIGQATLTRDDQQATIAFDGRGDAEAMRLRKARVAMPTGTLDATGQVGWTPALGWDLEARLAGFDPGYFASGWNGAVNGRLASTGRTRDDGGLDVQVDARQLGGQLRGRKLDGQASLAIHGPATGGTRTDYAGEIALTLGGSRIDARGTVAQALDVDARLTPLQLADLLPGAAGTLRGTLSLTGTRDAPNVVVDLEGSGLQYGDTTAANLDARGRLPWRGGGGALAIRAQGVQAGVALDTLRIDATGAVEDLRLEAAARGDIGALDLDGTLARDRRGQWNGTLAAFQLDAAKGATWRLQSPARFAQAGSGFTLSESCFTSGGGGSLCASADWPRRGLTVDGNALPLSLVEPYLPRREDGRRWRLSGDVTLDARIRPAGNAYQGSARIASSAGGLRVGDRARRDMLSYRGLVLDADFGPQRIDATLDGGFNGDGRLQARVQTGWDTYAPLTGDVAIDTDELTWMELFSPDILDPKGQLDARITLGGTRAEPTIGGQARLSEFTTEIPSLGLVLQRGQVRMDALPDGTARIEGSVHSGEGVLHVDGTLGWRTDAATGAAAPLVLNVRGDNVLVSDTRDLRAIASPDLVVRYGGDAPLSVTGTVEVPSAVLDLERLDQGVPASPDVVVLDPVDPEDTGIATPLALDLTLVMGDDVQLRGFGLDGTLGGQMRVRSQPGREMTAQGVLEVGGTYTAYGQELAITRGRLQWSNGRVADPILDIRAEREIESRDVTAGIDVSGRASAPRAEVWSSPPTSQSDALAYLTLGRPTSSLTGAEGQQINAASAALNAGGNLLAARLGTRLGLDAAGISDSRALGGSVLGIGKQLSPRLYVGFGVSLLGTGQVVTLKYLLSRGFDIEIESSTLENRGSINWRKEK</sequence>
<dbReference type="EMBL" id="BAABJY010000001">
    <property type="protein sequence ID" value="GAA4856415.1"/>
    <property type="molecule type" value="Genomic_DNA"/>
</dbReference>
<keyword evidence="2 5" id="KW-0812">Transmembrane</keyword>
<evidence type="ECO:0000256" key="3">
    <source>
        <dbReference type="ARBA" id="ARBA00022989"/>
    </source>
</evidence>
<keyword evidence="3 5" id="KW-1133">Transmembrane helix</keyword>